<keyword evidence="1" id="KW-1133">Transmembrane helix</keyword>
<keyword evidence="1" id="KW-0472">Membrane</keyword>
<evidence type="ECO:0000313" key="3">
    <source>
        <dbReference type="Proteomes" id="UP000278085"/>
    </source>
</evidence>
<evidence type="ECO:0000313" key="2">
    <source>
        <dbReference type="EMBL" id="RSZ55829.1"/>
    </source>
</evidence>
<feature type="transmembrane region" description="Helical" evidence="1">
    <location>
        <begin position="7"/>
        <end position="28"/>
    </location>
</feature>
<evidence type="ECO:0000256" key="1">
    <source>
        <dbReference type="SAM" id="Phobius"/>
    </source>
</evidence>
<gene>
    <name evidence="2" type="ORF">EJB06_27745</name>
</gene>
<reference evidence="2 3" key="1">
    <citation type="submission" date="2018-12" db="EMBL/GenBank/DDBJ databases">
        <authorList>
            <person name="Yang E."/>
        </authorList>
    </citation>
    <scope>NUCLEOTIDE SEQUENCE [LARGE SCALE GENOMIC DNA]</scope>
    <source>
        <strain evidence="2 3">SOD</strain>
    </source>
</reference>
<organism evidence="2 3">
    <name type="scientific">Massilia atriviolacea</name>
    <dbReference type="NCBI Taxonomy" id="2495579"/>
    <lineage>
        <taxon>Bacteria</taxon>
        <taxon>Pseudomonadati</taxon>
        <taxon>Pseudomonadota</taxon>
        <taxon>Betaproteobacteria</taxon>
        <taxon>Burkholderiales</taxon>
        <taxon>Oxalobacteraceae</taxon>
        <taxon>Telluria group</taxon>
        <taxon>Massilia</taxon>
    </lineage>
</organism>
<feature type="transmembrane region" description="Helical" evidence="1">
    <location>
        <begin position="59"/>
        <end position="78"/>
    </location>
</feature>
<dbReference type="RefSeq" id="WP_126077272.1">
    <property type="nucleotide sequence ID" value="NZ_CP051166.1"/>
</dbReference>
<dbReference type="EMBL" id="RXLQ01000021">
    <property type="protein sequence ID" value="RSZ55829.1"/>
    <property type="molecule type" value="Genomic_DNA"/>
</dbReference>
<name>A0A430HE87_9BURK</name>
<feature type="transmembrane region" description="Helical" evidence="1">
    <location>
        <begin position="98"/>
        <end position="120"/>
    </location>
</feature>
<keyword evidence="3" id="KW-1185">Reference proteome</keyword>
<dbReference type="Proteomes" id="UP000278085">
    <property type="component" value="Unassembled WGS sequence"/>
</dbReference>
<dbReference type="AlphaFoldDB" id="A0A430HE87"/>
<proteinExistence type="predicted"/>
<protein>
    <submittedName>
        <fullName evidence="2">Uncharacterized protein</fullName>
    </submittedName>
</protein>
<accession>A0A430HE87</accession>
<dbReference type="OrthoDB" id="9182500at2"/>
<feature type="transmembrane region" description="Helical" evidence="1">
    <location>
        <begin position="34"/>
        <end position="52"/>
    </location>
</feature>
<keyword evidence="1" id="KW-0812">Transmembrane</keyword>
<sequence>MPLYARLARYVLFAVLAYLAAWFGWRFVLDMHNVMMLVFFIWTCAAIAGLYRRVAWGRFLVSCVSVTAAFLVSLSAIPLDDVAQQETAFHHMLMLPLWASWLCIVTAALLILMPAFLIGIRKDWFRNAWW</sequence>
<comment type="caution">
    <text evidence="2">The sequence shown here is derived from an EMBL/GenBank/DDBJ whole genome shotgun (WGS) entry which is preliminary data.</text>
</comment>